<protein>
    <submittedName>
        <fullName evidence="1">Uncharacterized protein</fullName>
    </submittedName>
</protein>
<sequence length="129" mass="14246">MGLGVHDSSQISRTLPSVISNGFGLQEILRFYTGLSKSSIVIGQIVAHDAALYKYPQISLNISLAVTWNYYTADLKIICYTFMQRVVRLNEYNLYVQSENTTDANGNHPVGITSAFLSGDMIGQYISAD</sequence>
<name>A0AAD9IMX4_RIDPI</name>
<keyword evidence="2" id="KW-1185">Reference proteome</keyword>
<accession>A0AAD9IMX4</accession>
<dbReference type="AlphaFoldDB" id="A0AAD9IMX4"/>
<organism evidence="1 2">
    <name type="scientific">Ridgeia piscesae</name>
    <name type="common">Tubeworm</name>
    <dbReference type="NCBI Taxonomy" id="27915"/>
    <lineage>
        <taxon>Eukaryota</taxon>
        <taxon>Metazoa</taxon>
        <taxon>Spiralia</taxon>
        <taxon>Lophotrochozoa</taxon>
        <taxon>Annelida</taxon>
        <taxon>Polychaeta</taxon>
        <taxon>Sedentaria</taxon>
        <taxon>Canalipalpata</taxon>
        <taxon>Sabellida</taxon>
        <taxon>Siboglinidae</taxon>
        <taxon>Ridgeia</taxon>
    </lineage>
</organism>
<gene>
    <name evidence="1" type="ORF">NP493_8480g00001</name>
</gene>
<dbReference type="Proteomes" id="UP001209878">
    <property type="component" value="Unassembled WGS sequence"/>
</dbReference>
<evidence type="ECO:0000313" key="2">
    <source>
        <dbReference type="Proteomes" id="UP001209878"/>
    </source>
</evidence>
<proteinExistence type="predicted"/>
<dbReference type="EMBL" id="JAODUO010008472">
    <property type="protein sequence ID" value="KAK2138164.1"/>
    <property type="molecule type" value="Genomic_DNA"/>
</dbReference>
<comment type="caution">
    <text evidence="1">The sequence shown here is derived from an EMBL/GenBank/DDBJ whole genome shotgun (WGS) entry which is preliminary data.</text>
</comment>
<evidence type="ECO:0000313" key="1">
    <source>
        <dbReference type="EMBL" id="KAK2138164.1"/>
    </source>
</evidence>
<reference evidence="1" key="1">
    <citation type="journal article" date="2023" name="Mol. Biol. Evol.">
        <title>Third-Generation Sequencing Reveals the Adaptive Role of the Epigenome in Three Deep-Sea Polychaetes.</title>
        <authorList>
            <person name="Perez M."/>
            <person name="Aroh O."/>
            <person name="Sun Y."/>
            <person name="Lan Y."/>
            <person name="Juniper S.K."/>
            <person name="Young C.R."/>
            <person name="Angers B."/>
            <person name="Qian P.Y."/>
        </authorList>
    </citation>
    <scope>NUCLEOTIDE SEQUENCE</scope>
    <source>
        <strain evidence="1">R07B-5</strain>
    </source>
</reference>